<sequence>MGKILIVLTLALCIFIFLESYVKDVYFKEEKLYYYYVLKNILSMLVIAFIMVNRNYIKDIEGLGKFILICSMLIFFINGIRLYKNISFLRENKLL</sequence>
<evidence type="ECO:0000313" key="4">
    <source>
        <dbReference type="Proteomes" id="UP000198811"/>
    </source>
</evidence>
<dbReference type="AlphaFoldDB" id="A0A239ZFW8"/>
<dbReference type="STRING" id="1494.SAMN05216497_101322"/>
<keyword evidence="1" id="KW-0472">Membrane</keyword>
<reference evidence="3 4" key="1">
    <citation type="submission" date="2016-10" db="EMBL/GenBank/DDBJ databases">
        <authorList>
            <person name="Varghese N."/>
            <person name="Submissions S."/>
        </authorList>
    </citation>
    <scope>NUCLEOTIDE SEQUENCE [LARGE SCALE GENOMIC DNA]</scope>
    <source>
        <strain evidence="3 4">NLAE-zl-C224</strain>
    </source>
</reference>
<gene>
    <name evidence="2" type="ORF">HMJ28_03460</name>
    <name evidence="3" type="ORF">SAMN05216497_101322</name>
</gene>
<dbReference type="OrthoDB" id="9922895at2"/>
<feature type="transmembrane region" description="Helical" evidence="1">
    <location>
        <begin position="63"/>
        <end position="83"/>
    </location>
</feature>
<dbReference type="RefSeq" id="WP_089863239.1">
    <property type="nucleotide sequence ID" value="NZ_FNGL01000001.1"/>
</dbReference>
<proteinExistence type="predicted"/>
<name>A0A239ZFW8_CLOCO</name>
<reference evidence="2 5" key="2">
    <citation type="submission" date="2020-05" db="EMBL/GenBank/DDBJ databases">
        <title>Draft genome sequence of Clostridium cochlearium strain AGROS13 isolated from a sheep dairy farm in New Zealand.</title>
        <authorList>
            <person name="Gupta T.B."/>
            <person name="Jauregui R."/>
            <person name="Risson A.N."/>
            <person name="Brightwell G."/>
            <person name="Maclean P."/>
        </authorList>
    </citation>
    <scope>NUCLEOTIDE SEQUENCE [LARGE SCALE GENOMIC DNA]</scope>
    <source>
        <strain evidence="2 5">AGROS13</strain>
    </source>
</reference>
<evidence type="ECO:0000313" key="3">
    <source>
        <dbReference type="EMBL" id="SDK86516.1"/>
    </source>
</evidence>
<dbReference type="GeneID" id="70576520"/>
<keyword evidence="1" id="KW-0812">Transmembrane</keyword>
<organism evidence="2 5">
    <name type="scientific">Clostridium cochlearium</name>
    <dbReference type="NCBI Taxonomy" id="1494"/>
    <lineage>
        <taxon>Bacteria</taxon>
        <taxon>Bacillati</taxon>
        <taxon>Bacillota</taxon>
        <taxon>Clostridia</taxon>
        <taxon>Eubacteriales</taxon>
        <taxon>Clostridiaceae</taxon>
        <taxon>Clostridium</taxon>
    </lineage>
</organism>
<dbReference type="Proteomes" id="UP000198811">
    <property type="component" value="Unassembled WGS sequence"/>
</dbReference>
<keyword evidence="4" id="KW-1185">Reference proteome</keyword>
<protein>
    <submittedName>
        <fullName evidence="2">Uncharacterized protein</fullName>
    </submittedName>
</protein>
<dbReference type="Proteomes" id="UP000528432">
    <property type="component" value="Unassembled WGS sequence"/>
</dbReference>
<dbReference type="EMBL" id="FNGL01000001">
    <property type="protein sequence ID" value="SDK86516.1"/>
    <property type="molecule type" value="Genomic_DNA"/>
</dbReference>
<evidence type="ECO:0000313" key="5">
    <source>
        <dbReference type="Proteomes" id="UP000528432"/>
    </source>
</evidence>
<comment type="caution">
    <text evidence="2">The sequence shown here is derived from an EMBL/GenBank/DDBJ whole genome shotgun (WGS) entry which is preliminary data.</text>
</comment>
<accession>A0A239ZFW8</accession>
<evidence type="ECO:0000313" key="2">
    <source>
        <dbReference type="EMBL" id="NOH15451.1"/>
    </source>
</evidence>
<dbReference type="EMBL" id="JABFIF010000003">
    <property type="protein sequence ID" value="NOH15451.1"/>
    <property type="molecule type" value="Genomic_DNA"/>
</dbReference>
<feature type="transmembrane region" description="Helical" evidence="1">
    <location>
        <begin position="32"/>
        <end position="51"/>
    </location>
</feature>
<keyword evidence="1" id="KW-1133">Transmembrane helix</keyword>
<evidence type="ECO:0000256" key="1">
    <source>
        <dbReference type="SAM" id="Phobius"/>
    </source>
</evidence>